<proteinExistence type="predicted"/>
<sequence length="250" mass="28260">MPKKEIVASSRGKGIRLALPGPIKQSQSSHESGSSTQQPQSTQKPGSSTQQPPSQSSQQAKQTKADYAFPIQTLMALQDQGITKINKKSWAEICNEGFKLFQSKFDEQETCVPVMLKFFSIFSLSRVFSWQYNYGKPDHPKAFPILQRHAYVKWWSQFDSSMAYPQRVREWFKKNPKSQKISNPETASFLSQRAQMQAALAGSKSKKSIKGKLKQILHLLQEDEEVSSDEESEEGSPNEDDCFGINLDDD</sequence>
<dbReference type="PANTHER" id="PTHR46249:SF31">
    <property type="entry name" value="AMINOTRANSFERASE-LIKE PLANT MOBILE DOMAIN-CONTAINING PROTEIN"/>
    <property type="match status" value="1"/>
</dbReference>
<organism evidence="2 3">
    <name type="scientific">Stylosanthes scabra</name>
    <dbReference type="NCBI Taxonomy" id="79078"/>
    <lineage>
        <taxon>Eukaryota</taxon>
        <taxon>Viridiplantae</taxon>
        <taxon>Streptophyta</taxon>
        <taxon>Embryophyta</taxon>
        <taxon>Tracheophyta</taxon>
        <taxon>Spermatophyta</taxon>
        <taxon>Magnoliopsida</taxon>
        <taxon>eudicotyledons</taxon>
        <taxon>Gunneridae</taxon>
        <taxon>Pentapetalae</taxon>
        <taxon>rosids</taxon>
        <taxon>fabids</taxon>
        <taxon>Fabales</taxon>
        <taxon>Fabaceae</taxon>
        <taxon>Papilionoideae</taxon>
        <taxon>50 kb inversion clade</taxon>
        <taxon>dalbergioids sensu lato</taxon>
        <taxon>Dalbergieae</taxon>
        <taxon>Pterocarpus clade</taxon>
        <taxon>Stylosanthes</taxon>
    </lineage>
</organism>
<reference evidence="2 3" key="1">
    <citation type="journal article" date="2023" name="Plants (Basel)">
        <title>Bridging the Gap: Combining Genomics and Transcriptomics Approaches to Understand Stylosanthes scabra, an Orphan Legume from the Brazilian Caatinga.</title>
        <authorList>
            <person name="Ferreira-Neto J.R.C."/>
            <person name="da Silva M.D."/>
            <person name="Binneck E."/>
            <person name="de Melo N.F."/>
            <person name="da Silva R.H."/>
            <person name="de Melo A.L.T.M."/>
            <person name="Pandolfi V."/>
            <person name="Bustamante F.O."/>
            <person name="Brasileiro-Vidal A.C."/>
            <person name="Benko-Iseppon A.M."/>
        </authorList>
    </citation>
    <scope>NUCLEOTIDE SEQUENCE [LARGE SCALE GENOMIC DNA]</scope>
    <source>
        <tissue evidence="2">Leaves</tissue>
    </source>
</reference>
<feature type="compositionally biased region" description="Low complexity" evidence="1">
    <location>
        <begin position="25"/>
        <end position="62"/>
    </location>
</feature>
<feature type="region of interest" description="Disordered" evidence="1">
    <location>
        <begin position="1"/>
        <end position="62"/>
    </location>
</feature>
<comment type="caution">
    <text evidence="2">The sequence shown here is derived from an EMBL/GenBank/DDBJ whole genome shotgun (WGS) entry which is preliminary data.</text>
</comment>
<protein>
    <submittedName>
        <fullName evidence="2">Uncharacterized protein</fullName>
    </submittedName>
</protein>
<name>A0ABU6RV52_9FABA</name>
<dbReference type="Proteomes" id="UP001341840">
    <property type="component" value="Unassembled WGS sequence"/>
</dbReference>
<accession>A0ABU6RV52</accession>
<dbReference type="EMBL" id="JASCZI010032013">
    <property type="protein sequence ID" value="MED6127759.1"/>
    <property type="molecule type" value="Genomic_DNA"/>
</dbReference>
<feature type="region of interest" description="Disordered" evidence="1">
    <location>
        <begin position="222"/>
        <end position="250"/>
    </location>
</feature>
<gene>
    <name evidence="2" type="ORF">PIB30_091189</name>
</gene>
<keyword evidence="3" id="KW-1185">Reference proteome</keyword>
<evidence type="ECO:0000313" key="2">
    <source>
        <dbReference type="EMBL" id="MED6127759.1"/>
    </source>
</evidence>
<evidence type="ECO:0000256" key="1">
    <source>
        <dbReference type="SAM" id="MobiDB-lite"/>
    </source>
</evidence>
<dbReference type="PANTHER" id="PTHR46249">
    <property type="entry name" value="CCHC-TYPE DOMAIN-CONTAINING PROTEIN-RELATED"/>
    <property type="match status" value="1"/>
</dbReference>
<evidence type="ECO:0000313" key="3">
    <source>
        <dbReference type="Proteomes" id="UP001341840"/>
    </source>
</evidence>